<gene>
    <name evidence="1" type="ORF">ASN18_1181</name>
</gene>
<evidence type="ECO:0000313" key="1">
    <source>
        <dbReference type="EMBL" id="KWT90174.1"/>
    </source>
</evidence>
<keyword evidence="2" id="KW-1185">Reference proteome</keyword>
<comment type="caution">
    <text evidence="1">The sequence shown here is derived from an EMBL/GenBank/DDBJ whole genome shotgun (WGS) entry which is preliminary data.</text>
</comment>
<protein>
    <submittedName>
        <fullName evidence="1">Uncharacterized protein</fullName>
    </submittedName>
</protein>
<name>A0ABR5SGP9_9BACT</name>
<accession>A0ABR5SGP9</accession>
<dbReference type="Gene3D" id="2.40.50.140">
    <property type="entry name" value="Nucleic acid-binding proteins"/>
    <property type="match status" value="1"/>
</dbReference>
<dbReference type="SUPFAM" id="SSF50249">
    <property type="entry name" value="Nucleic acid-binding proteins"/>
    <property type="match status" value="1"/>
</dbReference>
<dbReference type="InterPro" id="IPR012340">
    <property type="entry name" value="NA-bd_OB-fold"/>
</dbReference>
<sequence length="270" mass="30751">MKGFDLENRIIELLGKDWVIERSQDLDQLGIDALVHRFIPITSFSGAFPIALQITSYVDDSNESRRLDEIQGFVQKMNRNGIKKSIYAEFKKLTLSNINSFGYEFLKNALVAFAFQKEYKDVSIVGLRIASPDEYAFFSVTEPSGFVTRPLHNGKPVSAKAEELSGYAGRLTQDEAYESGKIFNGRVKIFQHRWGFLIADAIKENVYFHISNVEDEILAEKLEQLIEYKYDSYSKDDMDVVDVEFRIGKAKPNAAKPYQAINIRMARSSA</sequence>
<dbReference type="RefSeq" id="WP_085051824.1">
    <property type="nucleotide sequence ID" value="NZ_LNQR01000036.1"/>
</dbReference>
<evidence type="ECO:0000313" key="2">
    <source>
        <dbReference type="Proteomes" id="UP000060487"/>
    </source>
</evidence>
<reference evidence="1 2" key="1">
    <citation type="submission" date="2015-11" db="EMBL/GenBank/DDBJ databases">
        <authorList>
            <person name="Lin W."/>
        </authorList>
    </citation>
    <scope>NUCLEOTIDE SEQUENCE [LARGE SCALE GENOMIC DNA]</scope>
    <source>
        <strain evidence="1 2">HCH-1</strain>
    </source>
</reference>
<organism evidence="1 2">
    <name type="scientific">Candidatus Magnetominusculus xianensis</name>
    <dbReference type="NCBI Taxonomy" id="1748249"/>
    <lineage>
        <taxon>Bacteria</taxon>
        <taxon>Pseudomonadati</taxon>
        <taxon>Nitrospirota</taxon>
        <taxon>Nitrospiria</taxon>
        <taxon>Nitrospirales</taxon>
        <taxon>Nitrospiraceae</taxon>
        <taxon>Candidatus Magnetominusculus</taxon>
    </lineage>
</organism>
<dbReference type="EMBL" id="LNQR01000036">
    <property type="protein sequence ID" value="KWT90174.1"/>
    <property type="molecule type" value="Genomic_DNA"/>
</dbReference>
<dbReference type="Proteomes" id="UP000060487">
    <property type="component" value="Unassembled WGS sequence"/>
</dbReference>
<proteinExistence type="predicted"/>